<evidence type="ECO:0000256" key="3">
    <source>
        <dbReference type="ARBA" id="ARBA00022722"/>
    </source>
</evidence>
<dbReference type="SUPFAM" id="SSF52540">
    <property type="entry name" value="P-loop containing nucleoside triphosphate hydrolases"/>
    <property type="match status" value="1"/>
</dbReference>
<dbReference type="InterPro" id="IPR006474">
    <property type="entry name" value="Helicase_Cas3_CRISPR-ass_core"/>
</dbReference>
<evidence type="ECO:0000259" key="10">
    <source>
        <dbReference type="PROSITE" id="PS51192"/>
    </source>
</evidence>
<dbReference type="CDD" id="cd09641">
    <property type="entry name" value="Cas3''_I"/>
    <property type="match status" value="1"/>
</dbReference>
<reference evidence="13" key="1">
    <citation type="submission" date="2022-09" db="EMBL/GenBank/DDBJ databases">
        <title>Draft genome sequence of Coprococcus comes strain 31264.</title>
        <authorList>
            <person name="Atsushi H."/>
            <person name="Moriya O."/>
            <person name="Mitsuo S."/>
        </authorList>
    </citation>
    <scope>NUCLEOTIDE SEQUENCE</scope>
    <source>
        <strain evidence="13">JCM 31264</strain>
    </source>
</reference>
<evidence type="ECO:0000256" key="2">
    <source>
        <dbReference type="ARBA" id="ARBA00009046"/>
    </source>
</evidence>
<name>A0AA37VEU7_9FIRM</name>
<evidence type="ECO:0000256" key="9">
    <source>
        <dbReference type="ARBA" id="ARBA00023118"/>
    </source>
</evidence>
<keyword evidence="4" id="KW-0479">Metal-binding</keyword>
<keyword evidence="3" id="KW-0540">Nuclease</keyword>
<dbReference type="InterPro" id="IPR011545">
    <property type="entry name" value="DEAD/DEAH_box_helicase_dom"/>
</dbReference>
<dbReference type="InterPro" id="IPR054712">
    <property type="entry name" value="Cas3-like_dom"/>
</dbReference>
<dbReference type="GO" id="GO:0005524">
    <property type="term" value="F:ATP binding"/>
    <property type="evidence" value="ECO:0007669"/>
    <property type="project" value="UniProtKB-KW"/>
</dbReference>
<dbReference type="Gene3D" id="3.40.50.300">
    <property type="entry name" value="P-loop containing nucleotide triphosphate hydrolases"/>
    <property type="match status" value="2"/>
</dbReference>
<dbReference type="Pfam" id="PF00270">
    <property type="entry name" value="DEAD"/>
    <property type="match status" value="1"/>
</dbReference>
<feature type="domain" description="Helicase C-terminal" evidence="11">
    <location>
        <begin position="544"/>
        <end position="691"/>
    </location>
</feature>
<keyword evidence="7" id="KW-0347">Helicase</keyword>
<feature type="domain" description="HD Cas3-type" evidence="12">
    <location>
        <begin position="27"/>
        <end position="255"/>
    </location>
</feature>
<evidence type="ECO:0008006" key="15">
    <source>
        <dbReference type="Google" id="ProtNLM"/>
    </source>
</evidence>
<organism evidence="13 14">
    <name type="scientific">Coprococcus comes</name>
    <dbReference type="NCBI Taxonomy" id="410072"/>
    <lineage>
        <taxon>Bacteria</taxon>
        <taxon>Bacillati</taxon>
        <taxon>Bacillota</taxon>
        <taxon>Clostridia</taxon>
        <taxon>Lachnospirales</taxon>
        <taxon>Lachnospiraceae</taxon>
        <taxon>Coprococcus</taxon>
    </lineage>
</organism>
<dbReference type="GO" id="GO:0043138">
    <property type="term" value="F:3'-5' DNA helicase activity"/>
    <property type="evidence" value="ECO:0007669"/>
    <property type="project" value="TreeGrafter"/>
</dbReference>
<dbReference type="InterPro" id="IPR014001">
    <property type="entry name" value="Helicase_ATP-bd"/>
</dbReference>
<dbReference type="PROSITE" id="PS51643">
    <property type="entry name" value="HD_CAS3"/>
    <property type="match status" value="1"/>
</dbReference>
<evidence type="ECO:0000256" key="6">
    <source>
        <dbReference type="ARBA" id="ARBA00022801"/>
    </source>
</evidence>
<comment type="similarity">
    <text evidence="2">In the central section; belongs to the CRISPR-associated helicase Cas3 family.</text>
</comment>
<dbReference type="PANTHER" id="PTHR47957">
    <property type="entry name" value="ATP-DEPENDENT HELICASE HRQ1"/>
    <property type="match status" value="1"/>
</dbReference>
<dbReference type="InterPro" id="IPR038257">
    <property type="entry name" value="CRISPR-assoc_Cas3_HD_sf"/>
</dbReference>
<dbReference type="Pfam" id="PF18019">
    <property type="entry name" value="Cas3_HD"/>
    <property type="match status" value="1"/>
</dbReference>
<dbReference type="PROSITE" id="PS51194">
    <property type="entry name" value="HELICASE_CTER"/>
    <property type="match status" value="1"/>
</dbReference>
<dbReference type="InterPro" id="IPR006483">
    <property type="entry name" value="CRISPR-assoc_Cas3_HD"/>
</dbReference>
<evidence type="ECO:0000313" key="13">
    <source>
        <dbReference type="EMBL" id="GLG87358.1"/>
    </source>
</evidence>
<keyword evidence="6" id="KW-0378">Hydrolase</keyword>
<dbReference type="GO" id="GO:0004518">
    <property type="term" value="F:nuclease activity"/>
    <property type="evidence" value="ECO:0007669"/>
    <property type="project" value="UniProtKB-KW"/>
</dbReference>
<evidence type="ECO:0000256" key="5">
    <source>
        <dbReference type="ARBA" id="ARBA00022741"/>
    </source>
</evidence>
<dbReference type="SMART" id="SM00490">
    <property type="entry name" value="HELICc"/>
    <property type="match status" value="1"/>
</dbReference>
<reference evidence="13" key="2">
    <citation type="submission" date="2022-11" db="EMBL/GenBank/DDBJ databases">
        <title>Draft genome sequence of Coprococcus comes strain 31264.</title>
        <authorList>
            <person name="Hisatomi A."/>
            <person name="Ohkuma M."/>
            <person name="Sakamoto M."/>
        </authorList>
    </citation>
    <scope>NUCLEOTIDE SEQUENCE</scope>
    <source>
        <strain evidence="13">JCM 31264</strain>
    </source>
</reference>
<dbReference type="SMART" id="SM00487">
    <property type="entry name" value="DEXDc"/>
    <property type="match status" value="1"/>
</dbReference>
<proteinExistence type="inferred from homology"/>
<evidence type="ECO:0000259" key="12">
    <source>
        <dbReference type="PROSITE" id="PS51643"/>
    </source>
</evidence>
<comment type="caution">
    <text evidence="13">The sequence shown here is derived from an EMBL/GenBank/DDBJ whole genome shotgun (WGS) entry which is preliminary data.</text>
</comment>
<comment type="similarity">
    <text evidence="1">In the N-terminal section; belongs to the CRISPR-associated nuclease Cas3-HD family.</text>
</comment>
<evidence type="ECO:0000256" key="1">
    <source>
        <dbReference type="ARBA" id="ARBA00006847"/>
    </source>
</evidence>
<dbReference type="GO" id="GO:0016787">
    <property type="term" value="F:hydrolase activity"/>
    <property type="evidence" value="ECO:0007669"/>
    <property type="project" value="UniProtKB-KW"/>
</dbReference>
<dbReference type="EMBL" id="BSCI01000010">
    <property type="protein sequence ID" value="GLG87358.1"/>
    <property type="molecule type" value="Genomic_DNA"/>
</dbReference>
<dbReference type="InterPro" id="IPR001650">
    <property type="entry name" value="Helicase_C-like"/>
</dbReference>
<dbReference type="AlphaFoldDB" id="A0AA37VEU7"/>
<dbReference type="GO" id="GO:0003676">
    <property type="term" value="F:nucleic acid binding"/>
    <property type="evidence" value="ECO:0007669"/>
    <property type="project" value="InterPro"/>
</dbReference>
<dbReference type="NCBIfam" id="TIGR01587">
    <property type="entry name" value="cas3_core"/>
    <property type="match status" value="1"/>
</dbReference>
<dbReference type="Pfam" id="PF22590">
    <property type="entry name" value="Cas3-like_C_2"/>
    <property type="match status" value="1"/>
</dbReference>
<evidence type="ECO:0000256" key="4">
    <source>
        <dbReference type="ARBA" id="ARBA00022723"/>
    </source>
</evidence>
<dbReference type="GO" id="GO:0046872">
    <property type="term" value="F:metal ion binding"/>
    <property type="evidence" value="ECO:0007669"/>
    <property type="project" value="UniProtKB-KW"/>
</dbReference>
<dbReference type="GO" id="GO:0006289">
    <property type="term" value="P:nucleotide-excision repair"/>
    <property type="evidence" value="ECO:0007669"/>
    <property type="project" value="TreeGrafter"/>
</dbReference>
<accession>A0AA37VEU7</accession>
<keyword evidence="8" id="KW-0067">ATP-binding</keyword>
<dbReference type="RefSeq" id="WP_070101601.1">
    <property type="nucleotide sequence ID" value="NZ_BSCI01000010.1"/>
</dbReference>
<feature type="domain" description="Helicase ATP-binding" evidence="10">
    <location>
        <begin position="327"/>
        <end position="517"/>
    </location>
</feature>
<keyword evidence="9" id="KW-0051">Antiviral defense</keyword>
<sequence length="851" mass="100747">MDIEKLMLPIAEFTEYGEVCFAHLSENGERKETLREHTELCQKYWKEIVKRKKIDEIFQEFENVYLEELSKESRNLFELMTVNIVSVHDLGKINPNFQSDKMHHKWHEEVKPDPNIGSRHSILSSVFYLDYFLGKINEMWGSKQLIKKSEAEILKDFAYIYSYIISRHHGELKEFETYMASLTGKQMEGENLGKRAKSWYMMWKENILHESGISKMRKDWKKMFGRMQKEDVKKTVYLYGLTKLLYSLLVVADYYATTEFMNGARMLDFGEIVDYEDMIDIYESGDVQKKIREYEKETYPMEKEKLEKIDEINILRTEMFLDAERVLKQNSDQTFYYLEAPTGSGKSNTAMNLGFRLIRENEKLNKIFYIYPFNTLVEQNMESIGKIFGENERVMSQVAVVNSLVPMKDRDEGNDWNRILLDRQFLNYPIVLSTHVMLFRTMFGHAKEDVFGFHQLSHSVIILDEIQSYKNELWGEIITFLKGFAELMQMKIIIMSATLPNLDILTDNHCQTIRLIENREKYFNHPKFARRVVADYSLLEQKMTMEYLMDEIVKKAGKNKKVLIEFIRKRSAEECYRILCEKSEIPVFLMTGDSSILDRKRMIRKIEALDSVILVATQVVEAGVDIDMDIGYKDISRLDSEEQFMGRINRSGRKSGIVYFFDLDNAEKIYSGDKRIEKDKTLVNKEMRELLTAKNFPAYYEKGILPLVLAEKKKCNDENIEDFFQKTVGNLDMPKVDKRMQLINDNRLMKSVYLGRIIQEENGEEIDGRFVWDEYKQLIEETEMEYSERKVKLHNVRSKMNAFIYQFSCKAEFMEDEQIGELYYIENGEVYFDENDILRRELFEEGKDLFI</sequence>
<dbReference type="NCBIfam" id="TIGR01596">
    <property type="entry name" value="cas3_HD"/>
    <property type="match status" value="1"/>
</dbReference>
<evidence type="ECO:0000256" key="7">
    <source>
        <dbReference type="ARBA" id="ARBA00022806"/>
    </source>
</evidence>
<dbReference type="GO" id="GO:0036297">
    <property type="term" value="P:interstrand cross-link repair"/>
    <property type="evidence" value="ECO:0007669"/>
    <property type="project" value="TreeGrafter"/>
</dbReference>
<dbReference type="InterPro" id="IPR027417">
    <property type="entry name" value="P-loop_NTPase"/>
</dbReference>
<evidence type="ECO:0000256" key="8">
    <source>
        <dbReference type="ARBA" id="ARBA00022840"/>
    </source>
</evidence>
<evidence type="ECO:0000313" key="14">
    <source>
        <dbReference type="Proteomes" id="UP001145109"/>
    </source>
</evidence>
<dbReference type="GO" id="GO:0051607">
    <property type="term" value="P:defense response to virus"/>
    <property type="evidence" value="ECO:0007669"/>
    <property type="project" value="UniProtKB-KW"/>
</dbReference>
<evidence type="ECO:0000259" key="11">
    <source>
        <dbReference type="PROSITE" id="PS51194"/>
    </source>
</evidence>
<dbReference type="PANTHER" id="PTHR47957:SF3">
    <property type="entry name" value="ATP-DEPENDENT HELICASE HRQ1"/>
    <property type="match status" value="1"/>
</dbReference>
<protein>
    <recommendedName>
        <fullName evidence="15">CRISPR-associated helicase Cas3</fullName>
    </recommendedName>
</protein>
<gene>
    <name evidence="13" type="ORF">comes_19040</name>
</gene>
<dbReference type="PROSITE" id="PS51192">
    <property type="entry name" value="HELICASE_ATP_BIND_1"/>
    <property type="match status" value="1"/>
</dbReference>
<keyword evidence="5" id="KW-0547">Nucleotide-binding</keyword>
<dbReference type="Proteomes" id="UP001145109">
    <property type="component" value="Unassembled WGS sequence"/>
</dbReference>
<dbReference type="Gene3D" id="1.10.3210.30">
    <property type="match status" value="1"/>
</dbReference>